<dbReference type="InterPro" id="IPR013025">
    <property type="entry name" value="Ribosomal_uL23-like"/>
</dbReference>
<evidence type="ECO:0000313" key="9">
    <source>
        <dbReference type="EMBL" id="OQD76448.1"/>
    </source>
</evidence>
<dbReference type="AlphaFoldDB" id="A0A1V6PHC0"/>
<comment type="similarity">
    <text evidence="2">Belongs to the universal ribosomal protein uL23 family.</text>
</comment>
<accession>A0A1V6PHC0</accession>
<protein>
    <recommendedName>
        <fullName evidence="7">Large ribosomal subunit protein uL23m</fullName>
    </recommendedName>
</protein>
<reference evidence="10" key="1">
    <citation type="journal article" date="2017" name="Nat. Microbiol.">
        <title>Global analysis of biosynthetic gene clusters reveals vast potential of secondary metabolite production in Penicillium species.</title>
        <authorList>
            <person name="Nielsen J.C."/>
            <person name="Grijseels S."/>
            <person name="Prigent S."/>
            <person name="Ji B."/>
            <person name="Dainat J."/>
            <person name="Nielsen K.F."/>
            <person name="Frisvad J.C."/>
            <person name="Workman M."/>
            <person name="Nielsen J."/>
        </authorList>
    </citation>
    <scope>NUCLEOTIDE SEQUENCE [LARGE SCALE GENOMIC DNA]</scope>
    <source>
        <strain evidence="10">IBT 11843</strain>
    </source>
</reference>
<sequence length="240" mass="28092">MLNTAGDAAIRAIPPQQKITNPPTLRPSPTTLTMVRKTIGLPKGMTGPTAPLSERKQIYLPEFTIALVRTPFLSTRYAQFRVPLNLNKLDMRDYLERVYGVGVLSVRSYVQLQPITRITRDGRNMGAWRRPKSEKRMTVELREPFVWPEEPTDLSRWEKESWDSGERFQTQMRRENRQRGDAAEKPDEKMRKAFKEQAEELKQDKEAWRPTWKVLGLDFAHREMANTKNSVPWPKWMKKP</sequence>
<proteinExistence type="inferred from homology"/>
<name>A0A1V6PHC0_PENDC</name>
<evidence type="ECO:0000256" key="3">
    <source>
        <dbReference type="ARBA" id="ARBA00022980"/>
    </source>
</evidence>
<evidence type="ECO:0000256" key="7">
    <source>
        <dbReference type="ARBA" id="ARBA00039977"/>
    </source>
</evidence>
<evidence type="ECO:0000256" key="6">
    <source>
        <dbReference type="ARBA" id="ARBA00037226"/>
    </source>
</evidence>
<feature type="region of interest" description="Disordered" evidence="8">
    <location>
        <begin position="158"/>
        <end position="202"/>
    </location>
</feature>
<dbReference type="InterPro" id="IPR012678">
    <property type="entry name" value="Ribosomal_uL23/eL15/eS24_sf"/>
</dbReference>
<dbReference type="Proteomes" id="UP000191522">
    <property type="component" value="Unassembled WGS sequence"/>
</dbReference>
<dbReference type="STRING" id="69771.A0A1V6PHC0"/>
<dbReference type="GO" id="GO:0005762">
    <property type="term" value="C:mitochondrial large ribosomal subunit"/>
    <property type="evidence" value="ECO:0007669"/>
    <property type="project" value="TreeGrafter"/>
</dbReference>
<dbReference type="Pfam" id="PF00276">
    <property type="entry name" value="Ribosomal_L23"/>
    <property type="match status" value="1"/>
</dbReference>
<dbReference type="GO" id="GO:0032543">
    <property type="term" value="P:mitochondrial translation"/>
    <property type="evidence" value="ECO:0007669"/>
    <property type="project" value="TreeGrafter"/>
</dbReference>
<evidence type="ECO:0000256" key="5">
    <source>
        <dbReference type="ARBA" id="ARBA00023274"/>
    </source>
</evidence>
<organism evidence="9 10">
    <name type="scientific">Penicillium decumbens</name>
    <dbReference type="NCBI Taxonomy" id="69771"/>
    <lineage>
        <taxon>Eukaryota</taxon>
        <taxon>Fungi</taxon>
        <taxon>Dikarya</taxon>
        <taxon>Ascomycota</taxon>
        <taxon>Pezizomycotina</taxon>
        <taxon>Eurotiomycetes</taxon>
        <taxon>Eurotiomycetidae</taxon>
        <taxon>Eurotiales</taxon>
        <taxon>Aspergillaceae</taxon>
        <taxon>Penicillium</taxon>
    </lineage>
</organism>
<evidence type="ECO:0000313" key="10">
    <source>
        <dbReference type="Proteomes" id="UP000191522"/>
    </source>
</evidence>
<keyword evidence="10" id="KW-1185">Reference proteome</keyword>
<evidence type="ECO:0000256" key="4">
    <source>
        <dbReference type="ARBA" id="ARBA00023128"/>
    </source>
</evidence>
<dbReference type="PANTHER" id="PTHR12059:SF5">
    <property type="entry name" value="LARGE RIBOSOMAL SUBUNIT PROTEIN UL23M"/>
    <property type="match status" value="1"/>
</dbReference>
<dbReference type="OMA" id="REMANTK"/>
<keyword evidence="3" id="KW-0689">Ribosomal protein</keyword>
<dbReference type="PANTHER" id="PTHR12059">
    <property type="entry name" value="RIBOSOMAL PROTEIN L23-RELATED"/>
    <property type="match status" value="1"/>
</dbReference>
<comment type="subcellular location">
    <subcellularLocation>
        <location evidence="1">Mitochondrion</location>
    </subcellularLocation>
</comment>
<dbReference type="Gene3D" id="3.30.70.330">
    <property type="match status" value="1"/>
</dbReference>
<dbReference type="EMBL" id="MDYL01000004">
    <property type="protein sequence ID" value="OQD76448.1"/>
    <property type="molecule type" value="Genomic_DNA"/>
</dbReference>
<comment type="function">
    <text evidence="6">Component of the mitochondrial ribosome (mitoribosome), a dedicated translation machinery responsible for the synthesis of mitochondrial genome-encoded proteins, including at least some of the essential transmembrane subunits of the mitochondrial respiratory chain. The mitoribosomes are attached to the mitochondrial inner membrane and translation products are cotranslationally integrated into the membrane.</text>
</comment>
<evidence type="ECO:0000256" key="2">
    <source>
        <dbReference type="ARBA" id="ARBA00006700"/>
    </source>
</evidence>
<dbReference type="OrthoDB" id="275582at2759"/>
<comment type="caution">
    <text evidence="9">The sequence shown here is derived from an EMBL/GenBank/DDBJ whole genome shotgun (WGS) entry which is preliminary data.</text>
</comment>
<gene>
    <name evidence="9" type="ORF">PENDEC_c004G03575</name>
</gene>
<keyword evidence="5" id="KW-0687">Ribonucleoprotein</keyword>
<dbReference type="GO" id="GO:0003735">
    <property type="term" value="F:structural constituent of ribosome"/>
    <property type="evidence" value="ECO:0007669"/>
    <property type="project" value="InterPro"/>
</dbReference>
<evidence type="ECO:0000256" key="1">
    <source>
        <dbReference type="ARBA" id="ARBA00004173"/>
    </source>
</evidence>
<dbReference type="FunFam" id="3.30.70.330:FF:000687">
    <property type="entry name" value="54S ribosomal protein L23, mitochondrial"/>
    <property type="match status" value="1"/>
</dbReference>
<keyword evidence="4" id="KW-0496">Mitochondrion</keyword>
<evidence type="ECO:0000256" key="8">
    <source>
        <dbReference type="SAM" id="MobiDB-lite"/>
    </source>
</evidence>
<dbReference type="InterPro" id="IPR012677">
    <property type="entry name" value="Nucleotide-bd_a/b_plait_sf"/>
</dbReference>
<dbReference type="SUPFAM" id="SSF54189">
    <property type="entry name" value="Ribosomal proteins S24e, L23 and L15e"/>
    <property type="match status" value="1"/>
</dbReference>